<keyword evidence="4" id="KW-1185">Reference proteome</keyword>
<feature type="coiled-coil region" evidence="1">
    <location>
        <begin position="721"/>
        <end position="748"/>
    </location>
</feature>
<dbReference type="InterPro" id="IPR038734">
    <property type="entry name" value="YhaN_AAA"/>
</dbReference>
<dbReference type="SUPFAM" id="SSF52540">
    <property type="entry name" value="P-loop containing nucleoside triphosphate hydrolases"/>
    <property type="match status" value="1"/>
</dbReference>
<gene>
    <name evidence="3" type="ORF">J2S73_002775</name>
</gene>
<comment type="caution">
    <text evidence="3">The sequence shown here is derived from an EMBL/GenBank/DDBJ whole genome shotgun (WGS) entry which is preliminary data.</text>
</comment>
<evidence type="ECO:0000313" key="3">
    <source>
        <dbReference type="EMBL" id="MDQ0316318.1"/>
    </source>
</evidence>
<proteinExistence type="predicted"/>
<evidence type="ECO:0000313" key="4">
    <source>
        <dbReference type="Proteomes" id="UP001229244"/>
    </source>
</evidence>
<dbReference type="PANTHER" id="PTHR41259:SF1">
    <property type="entry name" value="DOUBLE-STRAND BREAK REPAIR RAD50 ATPASE, PUTATIVE-RELATED"/>
    <property type="match status" value="1"/>
</dbReference>
<organism evidence="3 4">
    <name type="scientific">Amorphus orientalis</name>
    <dbReference type="NCBI Taxonomy" id="649198"/>
    <lineage>
        <taxon>Bacteria</taxon>
        <taxon>Pseudomonadati</taxon>
        <taxon>Pseudomonadota</taxon>
        <taxon>Alphaproteobacteria</taxon>
        <taxon>Hyphomicrobiales</taxon>
        <taxon>Amorphaceae</taxon>
        <taxon>Amorphus</taxon>
    </lineage>
</organism>
<dbReference type="AlphaFoldDB" id="A0AAE4ATI3"/>
<sequence>MRILRLDLEKYGPFTGRSLTFDPAARLHVVYGPNEAGKSSALDAITDLLFGFGHLATHHFLHDPREMRVGARLAAANAAEIAFRRRRGNKNTLVDADDAPLPDDCLLPFLGGVTRDVFTRAFGLSTETLRTGGEEMLKSEGDLGAALFAAASGLKGLNDLRRSIDDEADTIFAQRASQNRRFYQALARHEDARRALRDTELKAGDWKALNARISELGDRLDEIVSARRAAIAERARLARLKRVAPGLRMIDEVLADRAALGSLPDLPASFTQDLDARLAKVRAAREEMRRAGEERDRSEAVHAAIDVAADVLASAQEIGDLVTRSGASAKDRVDHPRVRAEADEIAGTLRTLAARLGFADAEALEAARPTDAAQAHVELLLKEGRTLRQTQETCESNLRTARDELASLERQRAARGHLVDPRPLRDRLSALGGDLRRLDRLEELRTAARTRTRSLVEDAARLSPSADLEALAHYSLPAGESIQRFRDAFEAADSQMRQIRQRREETQASIAERDDEIAALASGRPVPSAEAIADLRARRDSAWRLLRGTLLSEAGGAEPDQVPATITAFETAKSEADGLADEAMRDADRVARHAVAVRERTRQAEALTNLGTRLTALDDAQQARNAEWTDLWRGITDRPLSPAAMADWVRAVAALLDRRTEVTRLSDDIAALEAVEARILPVLATLADEVGVSGLEAAGAVVLAGALDEKIATLAQSWDAARDMETRRRDAERRIAELQAAAEANAARSADWSERWRAALPSLGLRAEAGIEEAETALQVWREVPGALRERDNRRRRILGMERDIADYEARLGEVAGRLRPDVQGASPDVMLQSLQDTLEAAKAARVRKAQAAERRNEAQEAAEAAAAELHAAETALAELSGRFPDGADLEAELRRLTERDRLDAQLAERRRQLAELGDGLAEAVLRDELQAFDPDAAEARIAELEAEETRLEEDRLVVHAEREREIERRRALEVGTGAETAAQDKAGAEAELAAAAREWVVLKLAGTMIQAAIERHRAAQEDPLMMRAGALFSTLTGGGFEKLDQDYDERDQPRLVGRRAGGKAVDIGGMSEGTRDQLFLALRLAYLDDYASRAEPIPFIGDDLFATFDDERTAHGLKVLAEIGDRVQPILFTHHRRVAELARDVLGNRVDLLELPAVEVA</sequence>
<dbReference type="Proteomes" id="UP001229244">
    <property type="component" value="Unassembled WGS sequence"/>
</dbReference>
<keyword evidence="1" id="KW-0175">Coiled coil</keyword>
<dbReference type="EMBL" id="JAUSUL010000002">
    <property type="protein sequence ID" value="MDQ0316318.1"/>
    <property type="molecule type" value="Genomic_DNA"/>
</dbReference>
<dbReference type="Pfam" id="PF13514">
    <property type="entry name" value="AAA_27"/>
    <property type="match status" value="1"/>
</dbReference>
<protein>
    <submittedName>
        <fullName evidence="3">Uncharacterized protein YhaN</fullName>
    </submittedName>
</protein>
<dbReference type="PANTHER" id="PTHR41259">
    <property type="entry name" value="DOUBLE-STRAND BREAK REPAIR RAD50 ATPASE, PUTATIVE-RELATED"/>
    <property type="match status" value="1"/>
</dbReference>
<reference evidence="3" key="1">
    <citation type="submission" date="2023-07" db="EMBL/GenBank/DDBJ databases">
        <title>Genomic Encyclopedia of Type Strains, Phase IV (KMG-IV): sequencing the most valuable type-strain genomes for metagenomic binning, comparative biology and taxonomic classification.</title>
        <authorList>
            <person name="Goeker M."/>
        </authorList>
    </citation>
    <scope>NUCLEOTIDE SEQUENCE</scope>
    <source>
        <strain evidence="3">DSM 21202</strain>
    </source>
</reference>
<dbReference type="InterPro" id="IPR027417">
    <property type="entry name" value="P-loop_NTPase"/>
</dbReference>
<dbReference type="RefSeq" id="WP_306886143.1">
    <property type="nucleotide sequence ID" value="NZ_JAUSUL010000002.1"/>
</dbReference>
<feature type="domain" description="YhaN AAA" evidence="2">
    <location>
        <begin position="1"/>
        <end position="206"/>
    </location>
</feature>
<feature type="coiled-coil region" evidence="1">
    <location>
        <begin position="482"/>
        <end position="509"/>
    </location>
</feature>
<evidence type="ECO:0000256" key="1">
    <source>
        <dbReference type="SAM" id="Coils"/>
    </source>
</evidence>
<feature type="coiled-coil region" evidence="1">
    <location>
        <begin position="842"/>
        <end position="883"/>
    </location>
</feature>
<dbReference type="Gene3D" id="3.40.50.300">
    <property type="entry name" value="P-loop containing nucleotide triphosphate hydrolases"/>
    <property type="match status" value="2"/>
</dbReference>
<evidence type="ECO:0000259" key="2">
    <source>
        <dbReference type="Pfam" id="PF13514"/>
    </source>
</evidence>
<name>A0AAE4ATI3_9HYPH</name>
<accession>A0AAE4ATI3</accession>